<evidence type="ECO:0000256" key="1">
    <source>
        <dbReference type="ARBA" id="ARBA00022553"/>
    </source>
</evidence>
<reference evidence="6 7" key="1">
    <citation type="submission" date="2020-05" db="EMBL/GenBank/DDBJ databases">
        <title>Isolation and characterization of methanoarchaea from a cold seep at offshore SW Taiwan.</title>
        <authorList>
            <person name="Chen Y.-W."/>
            <person name="Chen S.-C."/>
            <person name="Lai M.-C."/>
        </authorList>
    </citation>
    <scope>NUCLEOTIDE SEQUENCE [LARGE SCALE GENOMIC DNA]</scope>
    <source>
        <strain evidence="6 7">YWC-01</strain>
    </source>
</reference>
<dbReference type="InterPro" id="IPR037038">
    <property type="entry name" value="HepT-like_sf"/>
</dbReference>
<dbReference type="Proteomes" id="UP001273768">
    <property type="component" value="Unassembled WGS sequence"/>
</dbReference>
<accession>A0ABU3Z2P2</accession>
<organism evidence="6 7">
    <name type="scientific">Methanoculleus nereidis</name>
    <dbReference type="NCBI Taxonomy" id="2735141"/>
    <lineage>
        <taxon>Archaea</taxon>
        <taxon>Methanobacteriati</taxon>
        <taxon>Methanobacteriota</taxon>
        <taxon>Stenosarchaea group</taxon>
        <taxon>Methanomicrobia</taxon>
        <taxon>Methanomicrobiales</taxon>
        <taxon>Methanomicrobiaceae</taxon>
        <taxon>Methanoculleus</taxon>
    </lineage>
</organism>
<dbReference type="PANTHER" id="PTHR33397">
    <property type="entry name" value="UPF0331 PROTEIN YUTE"/>
    <property type="match status" value="1"/>
</dbReference>
<dbReference type="PANTHER" id="PTHR33397:SF5">
    <property type="entry name" value="RNASE YUTE-RELATED"/>
    <property type="match status" value="1"/>
</dbReference>
<evidence type="ECO:0000256" key="2">
    <source>
        <dbReference type="ARBA" id="ARBA00022649"/>
    </source>
</evidence>
<protein>
    <submittedName>
        <fullName evidence="6">DUF86 domain-containing protein</fullName>
    </submittedName>
</protein>
<dbReference type="Pfam" id="PF01934">
    <property type="entry name" value="HepT-like"/>
    <property type="match status" value="1"/>
</dbReference>
<sequence length="144" mass="16780">MVRDEGVLTHLRELDEAVRDWERYRSITLEDLRTDRDKRNMVLHALLVSIQASIDIANHLVAASSSRRPETYRESFMILCDEGLIPEDLGVRLSDLAGFRNVLVHLYCRLDLDEVYGVLQDDLSVVNRYRDLVRAMLRDRLLPE</sequence>
<evidence type="ECO:0000256" key="3">
    <source>
        <dbReference type="ARBA" id="ARBA00022722"/>
    </source>
</evidence>
<gene>
    <name evidence="6" type="ORF">HL657_07730</name>
</gene>
<keyword evidence="7" id="KW-1185">Reference proteome</keyword>
<dbReference type="NCBIfam" id="NF047751">
    <property type="entry name" value="HepT_toxin"/>
    <property type="match status" value="1"/>
</dbReference>
<evidence type="ECO:0000256" key="5">
    <source>
        <dbReference type="ARBA" id="ARBA00024207"/>
    </source>
</evidence>
<keyword evidence="1" id="KW-0597">Phosphoprotein</keyword>
<keyword evidence="2" id="KW-1277">Toxin-antitoxin system</keyword>
<name>A0ABU3Z2P2_9EURY</name>
<evidence type="ECO:0000313" key="7">
    <source>
        <dbReference type="Proteomes" id="UP001273768"/>
    </source>
</evidence>
<dbReference type="EMBL" id="JABFFQ010000005">
    <property type="protein sequence ID" value="MDV4343061.1"/>
    <property type="molecule type" value="Genomic_DNA"/>
</dbReference>
<comment type="similarity">
    <text evidence="5">Belongs to the HepT RNase toxin family.</text>
</comment>
<proteinExistence type="inferred from homology"/>
<dbReference type="RefSeq" id="WP_317296247.1">
    <property type="nucleotide sequence ID" value="NZ_JABFFQ010000005.1"/>
</dbReference>
<evidence type="ECO:0000256" key="4">
    <source>
        <dbReference type="ARBA" id="ARBA00022801"/>
    </source>
</evidence>
<keyword evidence="4" id="KW-0378">Hydrolase</keyword>
<dbReference type="InterPro" id="IPR052379">
    <property type="entry name" value="Type_VII_TA_RNase"/>
</dbReference>
<evidence type="ECO:0000313" key="6">
    <source>
        <dbReference type="EMBL" id="MDV4343061.1"/>
    </source>
</evidence>
<dbReference type="InterPro" id="IPR008201">
    <property type="entry name" value="HepT-like"/>
</dbReference>
<dbReference type="Gene3D" id="1.20.120.580">
    <property type="entry name" value="bsu32300-like"/>
    <property type="match status" value="1"/>
</dbReference>
<keyword evidence="3" id="KW-0540">Nuclease</keyword>
<comment type="caution">
    <text evidence="6">The sequence shown here is derived from an EMBL/GenBank/DDBJ whole genome shotgun (WGS) entry which is preliminary data.</text>
</comment>